<name>A0AAV1HZP6_9CHLO</name>
<feature type="compositionally biased region" description="Basic residues" evidence="1">
    <location>
        <begin position="220"/>
        <end position="229"/>
    </location>
</feature>
<feature type="region of interest" description="Disordered" evidence="1">
    <location>
        <begin position="177"/>
        <end position="294"/>
    </location>
</feature>
<reference evidence="2 3" key="1">
    <citation type="submission" date="2023-10" db="EMBL/GenBank/DDBJ databases">
        <authorList>
            <person name="Maclean D."/>
            <person name="Macfadyen A."/>
        </authorList>
    </citation>
    <scope>NUCLEOTIDE SEQUENCE [LARGE SCALE GENOMIC DNA]</scope>
</reference>
<sequence length="305" mass="32255">MSDSDDDVPLSKRAPAVKKETIVKAEPTNGRAEGSAPALKAEKGPNKSSPDGEKASKKSMPKIPKTEDPESSKKGPTEKSSKGSKASAAQKGSVETTGKPKGKAAKDAGKADKAAPVKRERKVYELPGQTKDTPPEVDPLRKFYMSLREQRPDSAIAAKWLLQVGLLPLEEAKVEAAKLKNLRSPVKAPRAAGTPGTKRKRPADEKASPAKNAKAAQNGAKKKQPASKKAKTDESEDDGDSDFSEEAPLVQRKRAAPQKPAAVPAARRPVPKGKKDVAFTDGGMDGEDSSDDDMPLAQRALKVAG</sequence>
<feature type="region of interest" description="Disordered" evidence="1">
    <location>
        <begin position="1"/>
        <end position="138"/>
    </location>
</feature>
<organism evidence="2 3">
    <name type="scientific">Coccomyxa viridis</name>
    <dbReference type="NCBI Taxonomy" id="1274662"/>
    <lineage>
        <taxon>Eukaryota</taxon>
        <taxon>Viridiplantae</taxon>
        <taxon>Chlorophyta</taxon>
        <taxon>core chlorophytes</taxon>
        <taxon>Trebouxiophyceae</taxon>
        <taxon>Trebouxiophyceae incertae sedis</taxon>
        <taxon>Coccomyxaceae</taxon>
        <taxon>Coccomyxa</taxon>
    </lineage>
</organism>
<dbReference type="AlphaFoldDB" id="A0AAV1HZP6"/>
<feature type="compositionally biased region" description="Low complexity" evidence="1">
    <location>
        <begin position="83"/>
        <end position="93"/>
    </location>
</feature>
<feature type="compositionally biased region" description="Low complexity" evidence="1">
    <location>
        <begin position="209"/>
        <end position="219"/>
    </location>
</feature>
<feature type="compositionally biased region" description="Acidic residues" evidence="1">
    <location>
        <begin position="284"/>
        <end position="294"/>
    </location>
</feature>
<evidence type="ECO:0000256" key="1">
    <source>
        <dbReference type="SAM" id="MobiDB-lite"/>
    </source>
</evidence>
<proteinExistence type="predicted"/>
<feature type="compositionally biased region" description="Low complexity" evidence="1">
    <location>
        <begin position="257"/>
        <end position="268"/>
    </location>
</feature>
<accession>A0AAV1HZP6</accession>
<gene>
    <name evidence="2" type="ORF">CVIRNUC_002754</name>
</gene>
<feature type="compositionally biased region" description="Basic and acidic residues" evidence="1">
    <location>
        <begin position="64"/>
        <end position="81"/>
    </location>
</feature>
<dbReference type="PANTHER" id="PTHR33828:SF2">
    <property type="entry name" value="NUCLEOLIN"/>
    <property type="match status" value="1"/>
</dbReference>
<keyword evidence="3" id="KW-1185">Reference proteome</keyword>
<evidence type="ECO:0000313" key="2">
    <source>
        <dbReference type="EMBL" id="CAK0760227.1"/>
    </source>
</evidence>
<dbReference type="PANTHER" id="PTHR33828">
    <property type="entry name" value="OS05G0596200 PROTEIN"/>
    <property type="match status" value="1"/>
</dbReference>
<dbReference type="EMBL" id="CAUYUE010000004">
    <property type="protein sequence ID" value="CAK0760227.1"/>
    <property type="molecule type" value="Genomic_DNA"/>
</dbReference>
<feature type="compositionally biased region" description="Basic and acidic residues" evidence="1">
    <location>
        <begin position="40"/>
        <end position="56"/>
    </location>
</feature>
<feature type="compositionally biased region" description="Acidic residues" evidence="1">
    <location>
        <begin position="234"/>
        <end position="245"/>
    </location>
</feature>
<comment type="caution">
    <text evidence="2">The sequence shown here is derived from an EMBL/GenBank/DDBJ whole genome shotgun (WGS) entry which is preliminary data.</text>
</comment>
<evidence type="ECO:0000313" key="3">
    <source>
        <dbReference type="Proteomes" id="UP001314263"/>
    </source>
</evidence>
<dbReference type="Proteomes" id="UP001314263">
    <property type="component" value="Unassembled WGS sequence"/>
</dbReference>
<feature type="compositionally biased region" description="Basic and acidic residues" evidence="1">
    <location>
        <begin position="104"/>
        <end position="124"/>
    </location>
</feature>
<protein>
    <submittedName>
        <fullName evidence="2">Uncharacterized protein</fullName>
    </submittedName>
</protein>